<reference evidence="1 2" key="1">
    <citation type="submission" date="2024-11" db="EMBL/GenBank/DDBJ databases">
        <title>A near-complete genome assembly of Cinchona calisaya.</title>
        <authorList>
            <person name="Lian D.C."/>
            <person name="Zhao X.W."/>
            <person name="Wei L."/>
        </authorList>
    </citation>
    <scope>NUCLEOTIDE SEQUENCE [LARGE SCALE GENOMIC DNA]</scope>
    <source>
        <tissue evidence="1">Nenye</tissue>
    </source>
</reference>
<comment type="caution">
    <text evidence="1">The sequence shown here is derived from an EMBL/GenBank/DDBJ whole genome shotgun (WGS) entry which is preliminary data.</text>
</comment>
<dbReference type="EMBL" id="JBJUIK010000004">
    <property type="protein sequence ID" value="KAL3528927.1"/>
    <property type="molecule type" value="Genomic_DNA"/>
</dbReference>
<dbReference type="Proteomes" id="UP001630127">
    <property type="component" value="Unassembled WGS sequence"/>
</dbReference>
<evidence type="ECO:0000313" key="1">
    <source>
        <dbReference type="EMBL" id="KAL3528927.1"/>
    </source>
</evidence>
<organism evidence="1 2">
    <name type="scientific">Cinchona calisaya</name>
    <dbReference type="NCBI Taxonomy" id="153742"/>
    <lineage>
        <taxon>Eukaryota</taxon>
        <taxon>Viridiplantae</taxon>
        <taxon>Streptophyta</taxon>
        <taxon>Embryophyta</taxon>
        <taxon>Tracheophyta</taxon>
        <taxon>Spermatophyta</taxon>
        <taxon>Magnoliopsida</taxon>
        <taxon>eudicotyledons</taxon>
        <taxon>Gunneridae</taxon>
        <taxon>Pentapetalae</taxon>
        <taxon>asterids</taxon>
        <taxon>lamiids</taxon>
        <taxon>Gentianales</taxon>
        <taxon>Rubiaceae</taxon>
        <taxon>Cinchonoideae</taxon>
        <taxon>Cinchoneae</taxon>
        <taxon>Cinchona</taxon>
    </lineage>
</organism>
<name>A0ABD3AB47_9GENT</name>
<dbReference type="AlphaFoldDB" id="A0ABD3AB47"/>
<proteinExistence type="predicted"/>
<accession>A0ABD3AB47</accession>
<evidence type="ECO:0000313" key="2">
    <source>
        <dbReference type="Proteomes" id="UP001630127"/>
    </source>
</evidence>
<sequence length="88" mass="9404">MGHHHRRLVSSVPPPLLPPTSTVAPAIFGLSSLFTPYHILGLVDPDPTSIIHGSDHYSELITVAADYPPLSLKAPLHLVSRSPSAPKL</sequence>
<keyword evidence="2" id="KW-1185">Reference proteome</keyword>
<protein>
    <submittedName>
        <fullName evidence="1">Uncharacterized protein</fullName>
    </submittedName>
</protein>
<gene>
    <name evidence="1" type="ORF">ACH5RR_008249</name>
</gene>